<dbReference type="GO" id="GO:0005524">
    <property type="term" value="F:ATP binding"/>
    <property type="evidence" value="ECO:0007669"/>
    <property type="project" value="UniProtKB-UniRule"/>
</dbReference>
<protein>
    <recommendedName>
        <fullName evidence="14">Protein kinase domain-containing protein</fullName>
    </recommendedName>
</protein>
<comment type="cofactor">
    <cofactor evidence="1">
        <name>Mg(2+)</name>
        <dbReference type="ChEBI" id="CHEBI:18420"/>
    </cofactor>
</comment>
<dbReference type="SUPFAM" id="SSF56112">
    <property type="entry name" value="Protein kinase-like (PK-like)"/>
    <property type="match status" value="1"/>
</dbReference>
<keyword evidence="5 11" id="KW-0547">Nucleotide-binding</keyword>
<feature type="domain" description="Protein kinase" evidence="14">
    <location>
        <begin position="21"/>
        <end position="286"/>
    </location>
</feature>
<evidence type="ECO:0000256" key="8">
    <source>
        <dbReference type="ARBA" id="ARBA00022842"/>
    </source>
</evidence>
<dbReference type="Pfam" id="PF00069">
    <property type="entry name" value="Pkinase"/>
    <property type="match status" value="1"/>
</dbReference>
<dbReference type="GO" id="GO:0035556">
    <property type="term" value="P:intracellular signal transduction"/>
    <property type="evidence" value="ECO:0007669"/>
    <property type="project" value="TreeGrafter"/>
</dbReference>
<dbReference type="PROSITE" id="PS50011">
    <property type="entry name" value="PROTEIN_KINASE_DOM"/>
    <property type="match status" value="1"/>
</dbReference>
<evidence type="ECO:0000256" key="3">
    <source>
        <dbReference type="ARBA" id="ARBA00022553"/>
    </source>
</evidence>
<dbReference type="FunFam" id="1.10.510.10:FF:000943">
    <property type="entry name" value="testis-specific serine/threonine-protein kinase 1"/>
    <property type="match status" value="1"/>
</dbReference>
<sequence>MSSSNLEQTLSEEATLSSRGYKIVKKLGEGSYAKVYKTIYFAEDDKGPKQELACKIIDTSHAPKDFVRKFLPRELDILVKLNHPHIVHIHSIFQRRSKYYVFMRFAENGDLLEFILANGAIAECQARVWLRQLALGVQYLHELEIAHRDLKCENVLISSNFNVKLADFGFARYVIDSKGKRVLSETYCGSLSYAAPEILRGSPYNPKISDIWSLGIVLYIMLNKAMPFDDTNIKRLHEQQMNRRWKFRSKVIDTLSEQVKKLVTNLLEPDVTKRWRMDQVLNSEWVAMDPRLLALTAAEQAAVKAAADEKSRRKGGSGEKKTSGSKRNSSQDEATSEAVTVIKDNRGNLGPVKSEKIDDPRFKSPDEED</sequence>
<feature type="binding site" evidence="11">
    <location>
        <position position="55"/>
    </location>
    <ligand>
        <name>ATP</name>
        <dbReference type="ChEBI" id="CHEBI:30616"/>
    </ligand>
</feature>
<keyword evidence="12" id="KW-0723">Serine/threonine-protein kinase</keyword>
<dbReference type="GO" id="GO:0007283">
    <property type="term" value="P:spermatogenesis"/>
    <property type="evidence" value="ECO:0007669"/>
    <property type="project" value="UniProtKB-KW"/>
</dbReference>
<dbReference type="GO" id="GO:0000226">
    <property type="term" value="P:microtubule cytoskeleton organization"/>
    <property type="evidence" value="ECO:0007669"/>
    <property type="project" value="TreeGrafter"/>
</dbReference>
<dbReference type="EMBL" id="JAZDUA010000134">
    <property type="protein sequence ID" value="KAK7866885.1"/>
    <property type="molecule type" value="Genomic_DNA"/>
</dbReference>
<gene>
    <name evidence="15" type="ORF">R5R35_006046</name>
</gene>
<evidence type="ECO:0000256" key="2">
    <source>
        <dbReference type="ARBA" id="ARBA00022473"/>
    </source>
</evidence>
<keyword evidence="12" id="KW-0418">Kinase</keyword>
<evidence type="ECO:0000256" key="6">
    <source>
        <dbReference type="ARBA" id="ARBA00022782"/>
    </source>
</evidence>
<keyword evidence="7 11" id="KW-0067">ATP-binding</keyword>
<dbReference type="InterPro" id="IPR008271">
    <property type="entry name" value="Ser/Thr_kinase_AS"/>
</dbReference>
<dbReference type="CDD" id="cd14080">
    <property type="entry name" value="STKc_TSSK-like"/>
    <property type="match status" value="1"/>
</dbReference>
<keyword evidence="12" id="KW-0808">Transferase</keyword>
<evidence type="ECO:0000256" key="4">
    <source>
        <dbReference type="ARBA" id="ARBA00022723"/>
    </source>
</evidence>
<keyword evidence="9" id="KW-0832">Ubl conjugation</keyword>
<dbReference type="Proteomes" id="UP001378592">
    <property type="component" value="Unassembled WGS sequence"/>
</dbReference>
<evidence type="ECO:0000256" key="12">
    <source>
        <dbReference type="RuleBase" id="RU000304"/>
    </source>
</evidence>
<dbReference type="GO" id="GO:0000287">
    <property type="term" value="F:magnesium ion binding"/>
    <property type="evidence" value="ECO:0007669"/>
    <property type="project" value="UniProtKB-ARBA"/>
</dbReference>
<proteinExistence type="inferred from homology"/>
<keyword evidence="10" id="KW-0744">Spermatogenesis</keyword>
<evidence type="ECO:0000313" key="16">
    <source>
        <dbReference type="Proteomes" id="UP001378592"/>
    </source>
</evidence>
<evidence type="ECO:0000256" key="1">
    <source>
        <dbReference type="ARBA" id="ARBA00001946"/>
    </source>
</evidence>
<evidence type="ECO:0000256" key="13">
    <source>
        <dbReference type="SAM" id="MobiDB-lite"/>
    </source>
</evidence>
<evidence type="ECO:0000256" key="10">
    <source>
        <dbReference type="ARBA" id="ARBA00022871"/>
    </source>
</evidence>
<keyword evidence="6" id="KW-0221">Differentiation</keyword>
<evidence type="ECO:0000256" key="9">
    <source>
        <dbReference type="ARBA" id="ARBA00022843"/>
    </source>
</evidence>
<dbReference type="GO" id="GO:0050321">
    <property type="term" value="F:tau-protein kinase activity"/>
    <property type="evidence" value="ECO:0007669"/>
    <property type="project" value="TreeGrafter"/>
</dbReference>
<comment type="caution">
    <text evidence="15">The sequence shown here is derived from an EMBL/GenBank/DDBJ whole genome shotgun (WGS) entry which is preliminary data.</text>
</comment>
<dbReference type="GO" id="GO:0005737">
    <property type="term" value="C:cytoplasm"/>
    <property type="evidence" value="ECO:0007669"/>
    <property type="project" value="TreeGrafter"/>
</dbReference>
<accession>A0AAN9VRM1</accession>
<comment type="similarity">
    <text evidence="12">Belongs to the protein kinase superfamily.</text>
</comment>
<evidence type="ECO:0000256" key="7">
    <source>
        <dbReference type="ARBA" id="ARBA00022840"/>
    </source>
</evidence>
<keyword evidence="3" id="KW-0597">Phosphoprotein</keyword>
<dbReference type="PROSITE" id="PS00108">
    <property type="entry name" value="PROTEIN_KINASE_ST"/>
    <property type="match status" value="1"/>
</dbReference>
<dbReference type="Gene3D" id="1.10.510.10">
    <property type="entry name" value="Transferase(Phosphotransferase) domain 1"/>
    <property type="match status" value="1"/>
</dbReference>
<keyword evidence="2" id="KW-0217">Developmental protein</keyword>
<dbReference type="AlphaFoldDB" id="A0AAN9VRM1"/>
<dbReference type="InterPro" id="IPR017441">
    <property type="entry name" value="Protein_kinase_ATP_BS"/>
</dbReference>
<organism evidence="15 16">
    <name type="scientific">Gryllus longicercus</name>
    <dbReference type="NCBI Taxonomy" id="2509291"/>
    <lineage>
        <taxon>Eukaryota</taxon>
        <taxon>Metazoa</taxon>
        <taxon>Ecdysozoa</taxon>
        <taxon>Arthropoda</taxon>
        <taxon>Hexapoda</taxon>
        <taxon>Insecta</taxon>
        <taxon>Pterygota</taxon>
        <taxon>Neoptera</taxon>
        <taxon>Polyneoptera</taxon>
        <taxon>Orthoptera</taxon>
        <taxon>Ensifera</taxon>
        <taxon>Gryllidea</taxon>
        <taxon>Grylloidea</taxon>
        <taxon>Gryllidae</taxon>
        <taxon>Gryllinae</taxon>
        <taxon>Gryllus</taxon>
    </lineage>
</organism>
<dbReference type="PANTHER" id="PTHR24346">
    <property type="entry name" value="MAP/MICROTUBULE AFFINITY-REGULATING KINASE"/>
    <property type="match status" value="1"/>
</dbReference>
<dbReference type="InterPro" id="IPR011009">
    <property type="entry name" value="Kinase-like_dom_sf"/>
</dbReference>
<evidence type="ECO:0000256" key="11">
    <source>
        <dbReference type="PROSITE-ProRule" id="PRU10141"/>
    </source>
</evidence>
<keyword evidence="8" id="KW-0460">Magnesium</keyword>
<keyword evidence="4" id="KW-0479">Metal-binding</keyword>
<name>A0AAN9VRM1_9ORTH</name>
<evidence type="ECO:0000259" key="14">
    <source>
        <dbReference type="PROSITE" id="PS50011"/>
    </source>
</evidence>
<reference evidence="15 16" key="1">
    <citation type="submission" date="2024-03" db="EMBL/GenBank/DDBJ databases">
        <title>The genome assembly and annotation of the cricket Gryllus longicercus Weissman &amp; Gray.</title>
        <authorList>
            <person name="Szrajer S."/>
            <person name="Gray D."/>
            <person name="Ylla G."/>
        </authorList>
    </citation>
    <scope>NUCLEOTIDE SEQUENCE [LARGE SCALE GENOMIC DNA]</scope>
    <source>
        <strain evidence="15">DAG 2021-001</strain>
        <tissue evidence="15">Whole body minus gut</tissue>
    </source>
</reference>
<feature type="compositionally biased region" description="Basic and acidic residues" evidence="13">
    <location>
        <begin position="306"/>
        <end position="322"/>
    </location>
</feature>
<dbReference type="SMART" id="SM00220">
    <property type="entry name" value="S_TKc"/>
    <property type="match status" value="1"/>
</dbReference>
<evidence type="ECO:0000256" key="5">
    <source>
        <dbReference type="ARBA" id="ARBA00022741"/>
    </source>
</evidence>
<dbReference type="PANTHER" id="PTHR24346:SF102">
    <property type="entry name" value="TESTIS-SPECIFIC SERINE_THREONINE-PROTEIN KINASE 1"/>
    <property type="match status" value="1"/>
</dbReference>
<keyword evidence="16" id="KW-1185">Reference proteome</keyword>
<feature type="compositionally biased region" description="Basic and acidic residues" evidence="13">
    <location>
        <begin position="353"/>
        <end position="369"/>
    </location>
</feature>
<dbReference type="PROSITE" id="PS00107">
    <property type="entry name" value="PROTEIN_KINASE_ATP"/>
    <property type="match status" value="1"/>
</dbReference>
<dbReference type="GO" id="GO:0030154">
    <property type="term" value="P:cell differentiation"/>
    <property type="evidence" value="ECO:0007669"/>
    <property type="project" value="UniProtKB-KW"/>
</dbReference>
<dbReference type="InterPro" id="IPR000719">
    <property type="entry name" value="Prot_kinase_dom"/>
</dbReference>
<evidence type="ECO:0000313" key="15">
    <source>
        <dbReference type="EMBL" id="KAK7866885.1"/>
    </source>
</evidence>
<feature type="region of interest" description="Disordered" evidence="13">
    <location>
        <begin position="306"/>
        <end position="369"/>
    </location>
</feature>